<evidence type="ECO:0008006" key="3">
    <source>
        <dbReference type="Google" id="ProtNLM"/>
    </source>
</evidence>
<reference evidence="2" key="1">
    <citation type="journal article" date="2019" name="Int. J. Syst. Evol. Microbiol.">
        <title>The Global Catalogue of Microorganisms (GCM) 10K type strain sequencing project: providing services to taxonomists for standard genome sequencing and annotation.</title>
        <authorList>
            <consortium name="The Broad Institute Genomics Platform"/>
            <consortium name="The Broad Institute Genome Sequencing Center for Infectious Disease"/>
            <person name="Wu L."/>
            <person name="Ma J."/>
        </authorList>
    </citation>
    <scope>NUCLEOTIDE SEQUENCE [LARGE SCALE GENOMIC DNA]</scope>
    <source>
        <strain evidence="2">JCM 17388</strain>
    </source>
</reference>
<keyword evidence="2" id="KW-1185">Reference proteome</keyword>
<dbReference type="RefSeq" id="WP_344921375.1">
    <property type="nucleotide sequence ID" value="NZ_BAABAQ010000012.1"/>
</dbReference>
<comment type="caution">
    <text evidence="1">The sequence shown here is derived from an EMBL/GenBank/DDBJ whole genome shotgun (WGS) entry which is preliminary data.</text>
</comment>
<dbReference type="EMBL" id="BAABAQ010000012">
    <property type="protein sequence ID" value="GAA4202591.1"/>
    <property type="molecule type" value="Genomic_DNA"/>
</dbReference>
<name>A0ABP8BBL4_9ACTN</name>
<organism evidence="1 2">
    <name type="scientific">Streptosporangium oxazolinicum</name>
    <dbReference type="NCBI Taxonomy" id="909287"/>
    <lineage>
        <taxon>Bacteria</taxon>
        <taxon>Bacillati</taxon>
        <taxon>Actinomycetota</taxon>
        <taxon>Actinomycetes</taxon>
        <taxon>Streptosporangiales</taxon>
        <taxon>Streptosporangiaceae</taxon>
        <taxon>Streptosporangium</taxon>
    </lineage>
</organism>
<protein>
    <recommendedName>
        <fullName evidence="3">GerMN domain-containing protein</fullName>
    </recommendedName>
</protein>
<accession>A0ABP8BBL4</accession>
<evidence type="ECO:0000313" key="2">
    <source>
        <dbReference type="Proteomes" id="UP001501251"/>
    </source>
</evidence>
<dbReference type="Proteomes" id="UP001501251">
    <property type="component" value="Unassembled WGS sequence"/>
</dbReference>
<sequence>MRRPTHSRAPSAPGTERITRSHALTALGMGRSTHPYAPSTGRFPRSRALTALGAGRFAGVRWLACLLAALVLCGCGISPTDVQDYGRPPVISYSPTWVTVYLLRDNRLEPVKIPVVSDSAKNIIDTLFRAGKQPPKAGLTSALNDFSHYDTKTTRYSDNTDQRNEPDDNLGYRLNVIITGEGKISKQALAQITCTIRQNKQESIWSVEVTRLFPGTPETMGDRGCFEYRNLAAPGVRLPP</sequence>
<gene>
    <name evidence="1" type="ORF">GCM10022252_58980</name>
</gene>
<proteinExistence type="predicted"/>
<evidence type="ECO:0000313" key="1">
    <source>
        <dbReference type="EMBL" id="GAA4202591.1"/>
    </source>
</evidence>